<dbReference type="InterPro" id="IPR016117">
    <property type="entry name" value="ArgJ-like_dom_sf"/>
</dbReference>
<accession>A0ABN2FJX1</accession>
<sequence>MTTDQPVPGPHNAITDVPGVLVGQVQRTDQPYLTGTTVLHFPGTAVAGVDVRGGAPGTRETDLLDPVNSNPGVNAIVLTGGSAYGLDAAAGTMRWLEEQGQGVRVGPGDHDVVPIVAAAVVFDLGRGGGFQARPEQAWGRAAIEAAGNGPVAEGNHGAGAGARAGRLKGGVGSASVRLPDGTTVGALVIVNAVGSTVDAQGRLYGERYGLPGEFPELRTPVEPAPEVQGSIPGMNTVIAVVATDVPLDKAAAKRMAMVAHDGLARSVDPIHTLVDGDSVFAASTGGPPRLSVTDPAALVQLETVFAAGARTLSRAIVRAVLAAESVETPAGKLISYRDAYPSAFPDS</sequence>
<dbReference type="PANTHER" id="PTHR36512:SF3">
    <property type="entry name" value="BLR5678 PROTEIN"/>
    <property type="match status" value="1"/>
</dbReference>
<dbReference type="Proteomes" id="UP001501319">
    <property type="component" value="Unassembled WGS sequence"/>
</dbReference>
<evidence type="ECO:0000256" key="1">
    <source>
        <dbReference type="ARBA" id="ARBA00007068"/>
    </source>
</evidence>
<evidence type="ECO:0000313" key="3">
    <source>
        <dbReference type="Proteomes" id="UP001501319"/>
    </source>
</evidence>
<protein>
    <submittedName>
        <fullName evidence="2">P1 family peptidase</fullName>
    </submittedName>
</protein>
<evidence type="ECO:0000313" key="2">
    <source>
        <dbReference type="EMBL" id="GAA1648691.1"/>
    </source>
</evidence>
<dbReference type="RefSeq" id="WP_344113880.1">
    <property type="nucleotide sequence ID" value="NZ_BAAANE010000007.1"/>
</dbReference>
<reference evidence="2 3" key="1">
    <citation type="journal article" date="2019" name="Int. J. Syst. Evol. Microbiol.">
        <title>The Global Catalogue of Microorganisms (GCM) 10K type strain sequencing project: providing services to taxonomists for standard genome sequencing and annotation.</title>
        <authorList>
            <consortium name="The Broad Institute Genomics Platform"/>
            <consortium name="The Broad Institute Genome Sequencing Center for Infectious Disease"/>
            <person name="Wu L."/>
            <person name="Ma J."/>
        </authorList>
    </citation>
    <scope>NUCLEOTIDE SEQUENCE [LARGE SCALE GENOMIC DNA]</scope>
    <source>
        <strain evidence="2 3">JCM 14306</strain>
    </source>
</reference>
<dbReference type="EMBL" id="BAAANE010000007">
    <property type="protein sequence ID" value="GAA1648691.1"/>
    <property type="molecule type" value="Genomic_DNA"/>
</dbReference>
<dbReference type="Pfam" id="PF03576">
    <property type="entry name" value="Peptidase_S58"/>
    <property type="match status" value="1"/>
</dbReference>
<name>A0ABN2FJX1_9ACTN</name>
<keyword evidence="3" id="KW-1185">Reference proteome</keyword>
<comment type="similarity">
    <text evidence="1">Belongs to the peptidase S58 family.</text>
</comment>
<gene>
    <name evidence="2" type="ORF">GCM10009744_45130</name>
</gene>
<dbReference type="PANTHER" id="PTHR36512">
    <property type="entry name" value="D-AMINOPEPTIDASE"/>
    <property type="match status" value="1"/>
</dbReference>
<dbReference type="InterPro" id="IPR005321">
    <property type="entry name" value="Peptidase_S58_DmpA"/>
</dbReference>
<proteinExistence type="inferred from homology"/>
<dbReference type="SUPFAM" id="SSF56266">
    <property type="entry name" value="DmpA/ArgJ-like"/>
    <property type="match status" value="1"/>
</dbReference>
<organism evidence="2 3">
    <name type="scientific">Kribbella alba</name>
    <dbReference type="NCBI Taxonomy" id="190197"/>
    <lineage>
        <taxon>Bacteria</taxon>
        <taxon>Bacillati</taxon>
        <taxon>Actinomycetota</taxon>
        <taxon>Actinomycetes</taxon>
        <taxon>Propionibacteriales</taxon>
        <taxon>Kribbellaceae</taxon>
        <taxon>Kribbella</taxon>
    </lineage>
</organism>
<dbReference type="CDD" id="cd02252">
    <property type="entry name" value="nylC_like"/>
    <property type="match status" value="1"/>
</dbReference>
<dbReference type="Gene3D" id="3.60.70.12">
    <property type="entry name" value="L-amino peptidase D-ALA esterase/amidase"/>
    <property type="match status" value="1"/>
</dbReference>
<comment type="caution">
    <text evidence="2">The sequence shown here is derived from an EMBL/GenBank/DDBJ whole genome shotgun (WGS) entry which is preliminary data.</text>
</comment>